<dbReference type="PANTHER" id="PTHR47053">
    <property type="entry name" value="MUREIN DD-ENDOPEPTIDASE MEPH-RELATED"/>
    <property type="match status" value="1"/>
</dbReference>
<keyword evidence="4" id="KW-0788">Thiol protease</keyword>
<keyword evidence="3 8" id="KW-0378">Hydrolase</keyword>
<keyword evidence="6" id="KW-0732">Signal</keyword>
<feature type="compositionally biased region" description="Low complexity" evidence="5">
    <location>
        <begin position="410"/>
        <end position="428"/>
    </location>
</feature>
<dbReference type="EMBL" id="JAVDYJ010000001">
    <property type="protein sequence ID" value="MDR7348047.1"/>
    <property type="molecule type" value="Genomic_DNA"/>
</dbReference>
<evidence type="ECO:0000256" key="3">
    <source>
        <dbReference type="ARBA" id="ARBA00022801"/>
    </source>
</evidence>
<dbReference type="SUPFAM" id="SSF54001">
    <property type="entry name" value="Cysteine proteinases"/>
    <property type="match status" value="1"/>
</dbReference>
<dbReference type="Proteomes" id="UP001183794">
    <property type="component" value="Unassembled WGS sequence"/>
</dbReference>
<feature type="compositionally biased region" description="Basic and acidic residues" evidence="5">
    <location>
        <begin position="59"/>
        <end position="72"/>
    </location>
</feature>
<gene>
    <name evidence="8" type="ORF">J2S62_002304</name>
</gene>
<feature type="compositionally biased region" description="Low complexity" evidence="5">
    <location>
        <begin position="319"/>
        <end position="402"/>
    </location>
</feature>
<protein>
    <submittedName>
        <fullName evidence="8">Cell wall-associated NlpC family hydrolase</fullName>
    </submittedName>
</protein>
<dbReference type="InterPro" id="IPR038765">
    <property type="entry name" value="Papain-like_cys_pep_sf"/>
</dbReference>
<sequence length="556" mass="57819">MKSRIVKGSAAGVALVTVAAMSATAMPQIFSESDSIFVKADEASELSLPKVPDLPDEETVAKAKEDPSAQAKLREDLKEILDKSNQRLADVEAETLTANEKARELSEAAAEARREAETAAQQAELAAEQQEEDQETAGEAVADMYRNGGLSTEEFLLGDDDEALADAARGQQLAESLTGDAENSQLNAQGAEHLAGEEASRADAAEDAAAQAEEKAAEEQRQQEELERQQEELRRQEEARQAELEAQAAREAAIADAATEAGLSFEEIDNEARQDAADNNADGSATSPAASATSIESASEAPVVDTASEPEASDEPSDEPTQTATATPSPTPTQTATSTPSETASSTPSTSPSASPTPTRTQSATPSPSRTATPSPTPTQTATPSPTPTRTATPTPTRTATPTPTPTPTPTQTQAAAAPQAASVAPASTGSNMSAAVNWAVNKTRESGTFYSWGGNGPKGYDCSGFTTAAFAQSGKSLPRTASAQYGAAKQYVSLNNLQPGDLVFWSNNGSQSGVYHVAIYIGNGQIAHARNPSTGITITGLHYSPWNMLSVGGRY</sequence>
<dbReference type="GO" id="GO:0016787">
    <property type="term" value="F:hydrolase activity"/>
    <property type="evidence" value="ECO:0007669"/>
    <property type="project" value="UniProtKB-KW"/>
</dbReference>
<dbReference type="RefSeq" id="WP_310174858.1">
    <property type="nucleotide sequence ID" value="NZ_BAABHE010000002.1"/>
</dbReference>
<feature type="region of interest" description="Disordered" evidence="5">
    <location>
        <begin position="48"/>
        <end position="72"/>
    </location>
</feature>
<feature type="region of interest" description="Disordered" evidence="5">
    <location>
        <begin position="93"/>
        <end position="428"/>
    </location>
</feature>
<feature type="compositionally biased region" description="Basic and acidic residues" evidence="5">
    <location>
        <begin position="194"/>
        <end position="204"/>
    </location>
</feature>
<feature type="compositionally biased region" description="Basic and acidic residues" evidence="5">
    <location>
        <begin position="212"/>
        <end position="243"/>
    </location>
</feature>
<evidence type="ECO:0000256" key="4">
    <source>
        <dbReference type="ARBA" id="ARBA00022807"/>
    </source>
</evidence>
<keyword evidence="2" id="KW-0645">Protease</keyword>
<feature type="signal peptide" evidence="6">
    <location>
        <begin position="1"/>
        <end position="25"/>
    </location>
</feature>
<organism evidence="8 9">
    <name type="scientific">Enteractinococcus fodinae</name>
    <dbReference type="NCBI Taxonomy" id="684663"/>
    <lineage>
        <taxon>Bacteria</taxon>
        <taxon>Bacillati</taxon>
        <taxon>Actinomycetota</taxon>
        <taxon>Actinomycetes</taxon>
        <taxon>Micrococcales</taxon>
        <taxon>Micrococcaceae</taxon>
    </lineage>
</organism>
<keyword evidence="9" id="KW-1185">Reference proteome</keyword>
<comment type="caution">
    <text evidence="8">The sequence shown here is derived from an EMBL/GenBank/DDBJ whole genome shotgun (WGS) entry which is preliminary data.</text>
</comment>
<feature type="compositionally biased region" description="Basic and acidic residues" evidence="5">
    <location>
        <begin position="100"/>
        <end position="117"/>
    </location>
</feature>
<comment type="similarity">
    <text evidence="1">Belongs to the peptidase C40 family.</text>
</comment>
<evidence type="ECO:0000256" key="1">
    <source>
        <dbReference type="ARBA" id="ARBA00007074"/>
    </source>
</evidence>
<reference evidence="8 9" key="1">
    <citation type="submission" date="2023-07" db="EMBL/GenBank/DDBJ databases">
        <title>Sequencing the genomes of 1000 actinobacteria strains.</title>
        <authorList>
            <person name="Klenk H.-P."/>
        </authorList>
    </citation>
    <scope>NUCLEOTIDE SEQUENCE [LARGE SCALE GENOMIC DNA]</scope>
    <source>
        <strain evidence="8 9">DSM 22966</strain>
    </source>
</reference>
<dbReference type="PANTHER" id="PTHR47053:SF1">
    <property type="entry name" value="MUREIN DD-ENDOPEPTIDASE MEPH-RELATED"/>
    <property type="match status" value="1"/>
</dbReference>
<evidence type="ECO:0000259" key="7">
    <source>
        <dbReference type="PROSITE" id="PS51935"/>
    </source>
</evidence>
<dbReference type="PROSITE" id="PS51935">
    <property type="entry name" value="NLPC_P60"/>
    <property type="match status" value="1"/>
</dbReference>
<evidence type="ECO:0000313" key="8">
    <source>
        <dbReference type="EMBL" id="MDR7348047.1"/>
    </source>
</evidence>
<accession>A0ABU2B349</accession>
<feature type="chain" id="PRO_5045646226" evidence="6">
    <location>
        <begin position="26"/>
        <end position="556"/>
    </location>
</feature>
<evidence type="ECO:0000313" key="9">
    <source>
        <dbReference type="Proteomes" id="UP001183794"/>
    </source>
</evidence>
<dbReference type="InterPro" id="IPR051202">
    <property type="entry name" value="Peptidase_C40"/>
</dbReference>
<feature type="compositionally biased region" description="Low complexity" evidence="5">
    <location>
        <begin position="118"/>
        <end position="128"/>
    </location>
</feature>
<feature type="domain" description="NlpC/P60" evidence="7">
    <location>
        <begin position="430"/>
        <end position="556"/>
    </location>
</feature>
<dbReference type="InterPro" id="IPR000064">
    <property type="entry name" value="NLP_P60_dom"/>
</dbReference>
<feature type="compositionally biased region" description="Low complexity" evidence="5">
    <location>
        <begin position="284"/>
        <end position="310"/>
    </location>
</feature>
<evidence type="ECO:0000256" key="5">
    <source>
        <dbReference type="SAM" id="MobiDB-lite"/>
    </source>
</evidence>
<dbReference type="Gene3D" id="3.90.1720.10">
    <property type="entry name" value="endopeptidase domain like (from Nostoc punctiforme)"/>
    <property type="match status" value="1"/>
</dbReference>
<proteinExistence type="inferred from homology"/>
<evidence type="ECO:0000256" key="2">
    <source>
        <dbReference type="ARBA" id="ARBA00022670"/>
    </source>
</evidence>
<dbReference type="Pfam" id="PF00877">
    <property type="entry name" value="NLPC_P60"/>
    <property type="match status" value="1"/>
</dbReference>
<evidence type="ECO:0000256" key="6">
    <source>
        <dbReference type="SAM" id="SignalP"/>
    </source>
</evidence>
<name>A0ABU2B349_9MICC</name>
<feature type="compositionally biased region" description="Low complexity" evidence="5">
    <location>
        <begin position="244"/>
        <end position="261"/>
    </location>
</feature>